<evidence type="ECO:0000313" key="2">
    <source>
        <dbReference type="EMBL" id="KAK9695285.1"/>
    </source>
</evidence>
<feature type="region of interest" description="Disordered" evidence="1">
    <location>
        <begin position="54"/>
        <end position="73"/>
    </location>
</feature>
<proteinExistence type="predicted"/>
<keyword evidence="3" id="KW-1185">Reference proteome</keyword>
<dbReference type="AlphaFoldDB" id="A0AAW1IYL9"/>
<comment type="caution">
    <text evidence="2">The sequence shown here is derived from an EMBL/GenBank/DDBJ whole genome shotgun (WGS) entry which is preliminary data.</text>
</comment>
<dbReference type="Proteomes" id="UP001458880">
    <property type="component" value="Unassembled WGS sequence"/>
</dbReference>
<name>A0AAW1IYL9_POPJA</name>
<dbReference type="EMBL" id="JASPKY010000486">
    <property type="protein sequence ID" value="KAK9695285.1"/>
    <property type="molecule type" value="Genomic_DNA"/>
</dbReference>
<gene>
    <name evidence="2" type="ORF">QE152_g32679</name>
</gene>
<organism evidence="2 3">
    <name type="scientific">Popillia japonica</name>
    <name type="common">Japanese beetle</name>
    <dbReference type="NCBI Taxonomy" id="7064"/>
    <lineage>
        <taxon>Eukaryota</taxon>
        <taxon>Metazoa</taxon>
        <taxon>Ecdysozoa</taxon>
        <taxon>Arthropoda</taxon>
        <taxon>Hexapoda</taxon>
        <taxon>Insecta</taxon>
        <taxon>Pterygota</taxon>
        <taxon>Neoptera</taxon>
        <taxon>Endopterygota</taxon>
        <taxon>Coleoptera</taxon>
        <taxon>Polyphaga</taxon>
        <taxon>Scarabaeiformia</taxon>
        <taxon>Scarabaeidae</taxon>
        <taxon>Rutelinae</taxon>
        <taxon>Popillia</taxon>
    </lineage>
</organism>
<feature type="compositionally biased region" description="Polar residues" evidence="1">
    <location>
        <begin position="60"/>
        <end position="72"/>
    </location>
</feature>
<protein>
    <submittedName>
        <fullName evidence="2">Uncharacterized protein</fullName>
    </submittedName>
</protein>
<evidence type="ECO:0000256" key="1">
    <source>
        <dbReference type="SAM" id="MobiDB-lite"/>
    </source>
</evidence>
<evidence type="ECO:0000313" key="3">
    <source>
        <dbReference type="Proteomes" id="UP001458880"/>
    </source>
</evidence>
<accession>A0AAW1IYL9</accession>
<sequence>MGMGCLLCNALLRQAEGKINSGNIEATKLPNENWIMPISPAIKRMVLEHVPMPMKPTIKGKNSSTPCSQKSVSVREARSRETCIRLLRESCNKAKLFRI</sequence>
<reference evidence="2 3" key="1">
    <citation type="journal article" date="2024" name="BMC Genomics">
        <title>De novo assembly and annotation of Popillia japonica's genome with initial clues to its potential as an invasive pest.</title>
        <authorList>
            <person name="Cucini C."/>
            <person name="Boschi S."/>
            <person name="Funari R."/>
            <person name="Cardaioli E."/>
            <person name="Iannotti N."/>
            <person name="Marturano G."/>
            <person name="Paoli F."/>
            <person name="Bruttini M."/>
            <person name="Carapelli A."/>
            <person name="Frati F."/>
            <person name="Nardi F."/>
        </authorList>
    </citation>
    <scope>NUCLEOTIDE SEQUENCE [LARGE SCALE GENOMIC DNA]</scope>
    <source>
        <strain evidence="2">DMR45628</strain>
    </source>
</reference>